<dbReference type="Proteomes" id="UP001223586">
    <property type="component" value="Unassembled WGS sequence"/>
</dbReference>
<comment type="caution">
    <text evidence="2">The sequence shown here is derived from an EMBL/GenBank/DDBJ whole genome shotgun (WGS) entry which is preliminary data.</text>
</comment>
<evidence type="ECO:0000313" key="3">
    <source>
        <dbReference type="Proteomes" id="UP001223586"/>
    </source>
</evidence>
<organism evidence="2 3">
    <name type="scientific">Bacillus chungangensis</name>
    <dbReference type="NCBI Taxonomy" id="587633"/>
    <lineage>
        <taxon>Bacteria</taxon>
        <taxon>Bacillati</taxon>
        <taxon>Bacillota</taxon>
        <taxon>Bacilli</taxon>
        <taxon>Bacillales</taxon>
        <taxon>Bacillaceae</taxon>
        <taxon>Bacillus</taxon>
    </lineage>
</organism>
<sequence length="60" mass="7151">MDKREIELKIRELKIDYVRIQADLEKVVNVGANPHQGEKILEEMEQELRSLYQQLEALEK</sequence>
<dbReference type="RefSeq" id="WP_307230255.1">
    <property type="nucleotide sequence ID" value="NZ_JAUSTT010000015.1"/>
</dbReference>
<reference evidence="2 3" key="1">
    <citation type="submission" date="2023-07" db="EMBL/GenBank/DDBJ databases">
        <title>Genomic Encyclopedia of Type Strains, Phase IV (KMG-IV): sequencing the most valuable type-strain genomes for metagenomic binning, comparative biology and taxonomic classification.</title>
        <authorList>
            <person name="Goeker M."/>
        </authorList>
    </citation>
    <scope>NUCLEOTIDE SEQUENCE [LARGE SCALE GENOMIC DNA]</scope>
    <source>
        <strain evidence="2 3">DSM 23837</strain>
    </source>
</reference>
<dbReference type="NCBIfam" id="NF040877">
    <property type="entry name" value="SE1832_fam"/>
    <property type="match status" value="1"/>
</dbReference>
<name>A0ABT9WUB4_9BACI</name>
<keyword evidence="1" id="KW-0175">Coiled coil</keyword>
<protein>
    <submittedName>
        <fullName evidence="2">Uncharacterized protein YpuA (DUF1002 family)</fullName>
    </submittedName>
</protein>
<dbReference type="InterPro" id="IPR048062">
    <property type="entry name" value="SE1832-like"/>
</dbReference>
<accession>A0ABT9WUB4</accession>
<feature type="coiled-coil region" evidence="1">
    <location>
        <begin position="3"/>
        <end position="58"/>
    </location>
</feature>
<dbReference type="EMBL" id="JAUSTT010000015">
    <property type="protein sequence ID" value="MDQ0176810.1"/>
    <property type="molecule type" value="Genomic_DNA"/>
</dbReference>
<evidence type="ECO:0000313" key="2">
    <source>
        <dbReference type="EMBL" id="MDQ0176810.1"/>
    </source>
</evidence>
<evidence type="ECO:0000256" key="1">
    <source>
        <dbReference type="SAM" id="Coils"/>
    </source>
</evidence>
<keyword evidence="3" id="KW-1185">Reference proteome</keyword>
<proteinExistence type="predicted"/>
<gene>
    <name evidence="2" type="ORF">J2S08_002668</name>
</gene>